<dbReference type="InterPro" id="IPR000719">
    <property type="entry name" value="Prot_kinase_dom"/>
</dbReference>
<reference evidence="8" key="2">
    <citation type="submission" date="2023-05" db="EMBL/GenBank/DDBJ databases">
        <authorList>
            <consortium name="Lawrence Berkeley National Laboratory"/>
            <person name="Steindorff A."/>
            <person name="Hensen N."/>
            <person name="Bonometti L."/>
            <person name="Westerberg I."/>
            <person name="Brannstrom I.O."/>
            <person name="Guillou S."/>
            <person name="Cros-Aarteil S."/>
            <person name="Calhoun S."/>
            <person name="Haridas S."/>
            <person name="Kuo A."/>
            <person name="Mondo S."/>
            <person name="Pangilinan J."/>
            <person name="Riley R."/>
            <person name="Labutti K."/>
            <person name="Andreopoulos B."/>
            <person name="Lipzen A."/>
            <person name="Chen C."/>
            <person name="Yanf M."/>
            <person name="Daum C."/>
            <person name="Ng V."/>
            <person name="Clum A."/>
            <person name="Ohm R."/>
            <person name="Martin F."/>
            <person name="Silar P."/>
            <person name="Natvig D."/>
            <person name="Lalanne C."/>
            <person name="Gautier V."/>
            <person name="Ament-Velasquez S.L."/>
            <person name="Kruys A."/>
            <person name="Hutchinson M.I."/>
            <person name="Powell A.J."/>
            <person name="Barry K."/>
            <person name="Miller A.N."/>
            <person name="Grigoriev I.V."/>
            <person name="Debuchy R."/>
            <person name="Gladieux P."/>
            <person name="Thoren M.H."/>
            <person name="Johannesson H."/>
        </authorList>
    </citation>
    <scope>NUCLEOTIDE SEQUENCE</scope>
    <source>
        <strain evidence="8">PSN293</strain>
    </source>
</reference>
<dbReference type="EC" id="2.7.11.22" evidence="1"/>
<dbReference type="GO" id="GO:0000307">
    <property type="term" value="C:cyclin-dependent protein kinase holoenzyme complex"/>
    <property type="evidence" value="ECO:0007669"/>
    <property type="project" value="TreeGrafter"/>
</dbReference>
<organism evidence="8 9">
    <name type="scientific">Rhypophila decipiens</name>
    <dbReference type="NCBI Taxonomy" id="261697"/>
    <lineage>
        <taxon>Eukaryota</taxon>
        <taxon>Fungi</taxon>
        <taxon>Dikarya</taxon>
        <taxon>Ascomycota</taxon>
        <taxon>Pezizomycotina</taxon>
        <taxon>Sordariomycetes</taxon>
        <taxon>Sordariomycetidae</taxon>
        <taxon>Sordariales</taxon>
        <taxon>Naviculisporaceae</taxon>
        <taxon>Rhypophila</taxon>
    </lineage>
</organism>
<keyword evidence="9" id="KW-1185">Reference proteome</keyword>
<dbReference type="GO" id="GO:0005737">
    <property type="term" value="C:cytoplasm"/>
    <property type="evidence" value="ECO:0007669"/>
    <property type="project" value="TreeGrafter"/>
</dbReference>
<accession>A0AAN6Y7T0</accession>
<dbReference type="GO" id="GO:0000082">
    <property type="term" value="P:G1/S transition of mitotic cell cycle"/>
    <property type="evidence" value="ECO:0007669"/>
    <property type="project" value="TreeGrafter"/>
</dbReference>
<evidence type="ECO:0000256" key="2">
    <source>
        <dbReference type="ARBA" id="ARBA00022741"/>
    </source>
</evidence>
<keyword evidence="3" id="KW-0067">ATP-binding</keyword>
<dbReference type="InterPro" id="IPR050108">
    <property type="entry name" value="CDK"/>
</dbReference>
<dbReference type="AlphaFoldDB" id="A0AAN6Y7T0"/>
<gene>
    <name evidence="8" type="ORF">QBC37DRAFT_316244</name>
</gene>
<dbReference type="GO" id="GO:0010468">
    <property type="term" value="P:regulation of gene expression"/>
    <property type="evidence" value="ECO:0007669"/>
    <property type="project" value="TreeGrafter"/>
</dbReference>
<proteinExistence type="predicted"/>
<sequence>MASSSDWRSSLTASERYDNIQKLTESITAAGLSQNAFSLETEAYKNCSSRAEYDAACSLTFDHPEPKIPHAEDEPPYLPASVNDDPEHEADSTDPGIRIGPYQNCQYVASGVTAEVYRHKDKALKVIVETRDIEPHNPVREAKILEILSQDRNTSSIIPLLSTFRDHEQRFVLVFPYKPLTLSTLLSSTSPLPSSQIHLIFSAVFKALKSIHARSIIHRDIKPSAILLSSPNPTTTNEISLSDFGTAWHPTLSISTEPPESKILDIGTGPYRAPEVLFGKKSYSTPVDMWAAGVMLSECVSPTGNPIFESRPVHEDGNQLGLILSIFKTIGSPTRESWPEAVDFRTPPFEIYRAFDERAWDEVLPGVEARWRDMVGKMVRYESSERATARDMLLELEGMSDD</sequence>
<comment type="catalytic activity">
    <reaction evidence="4">
        <text>L-threonyl-[protein] + ATP = O-phospho-L-threonyl-[protein] + ADP + H(+)</text>
        <dbReference type="Rhea" id="RHEA:46608"/>
        <dbReference type="Rhea" id="RHEA-COMP:11060"/>
        <dbReference type="Rhea" id="RHEA-COMP:11605"/>
        <dbReference type="ChEBI" id="CHEBI:15378"/>
        <dbReference type="ChEBI" id="CHEBI:30013"/>
        <dbReference type="ChEBI" id="CHEBI:30616"/>
        <dbReference type="ChEBI" id="CHEBI:61977"/>
        <dbReference type="ChEBI" id="CHEBI:456216"/>
        <dbReference type="EC" id="2.7.11.22"/>
    </reaction>
</comment>
<evidence type="ECO:0000256" key="5">
    <source>
        <dbReference type="ARBA" id="ARBA00048367"/>
    </source>
</evidence>
<feature type="compositionally biased region" description="Basic and acidic residues" evidence="6">
    <location>
        <begin position="64"/>
        <end position="73"/>
    </location>
</feature>
<evidence type="ECO:0000256" key="6">
    <source>
        <dbReference type="SAM" id="MobiDB-lite"/>
    </source>
</evidence>
<feature type="domain" description="Protein kinase" evidence="7">
    <location>
        <begin position="102"/>
        <end position="402"/>
    </location>
</feature>
<evidence type="ECO:0000256" key="3">
    <source>
        <dbReference type="ARBA" id="ARBA00022840"/>
    </source>
</evidence>
<keyword evidence="2" id="KW-0547">Nucleotide-binding</keyword>
<reference evidence="8" key="1">
    <citation type="journal article" date="2023" name="Mol. Phylogenet. Evol.">
        <title>Genome-scale phylogeny and comparative genomics of the fungal order Sordariales.</title>
        <authorList>
            <person name="Hensen N."/>
            <person name="Bonometti L."/>
            <person name="Westerberg I."/>
            <person name="Brannstrom I.O."/>
            <person name="Guillou S."/>
            <person name="Cros-Aarteil S."/>
            <person name="Calhoun S."/>
            <person name="Haridas S."/>
            <person name="Kuo A."/>
            <person name="Mondo S."/>
            <person name="Pangilinan J."/>
            <person name="Riley R."/>
            <person name="LaButti K."/>
            <person name="Andreopoulos B."/>
            <person name="Lipzen A."/>
            <person name="Chen C."/>
            <person name="Yan M."/>
            <person name="Daum C."/>
            <person name="Ng V."/>
            <person name="Clum A."/>
            <person name="Steindorff A."/>
            <person name="Ohm R.A."/>
            <person name="Martin F."/>
            <person name="Silar P."/>
            <person name="Natvig D.O."/>
            <person name="Lalanne C."/>
            <person name="Gautier V."/>
            <person name="Ament-Velasquez S.L."/>
            <person name="Kruys A."/>
            <person name="Hutchinson M.I."/>
            <person name="Powell A.J."/>
            <person name="Barry K."/>
            <person name="Miller A.N."/>
            <person name="Grigoriev I.V."/>
            <person name="Debuchy R."/>
            <person name="Gladieux P."/>
            <person name="Hiltunen Thoren M."/>
            <person name="Johannesson H."/>
        </authorList>
    </citation>
    <scope>NUCLEOTIDE SEQUENCE</scope>
    <source>
        <strain evidence="8">PSN293</strain>
    </source>
</reference>
<dbReference type="PANTHER" id="PTHR24056:SF576">
    <property type="entry name" value="SERINE_THREONINE-PROTEIN KINASE CSK1"/>
    <property type="match status" value="1"/>
</dbReference>
<comment type="caution">
    <text evidence="8">The sequence shown here is derived from an EMBL/GenBank/DDBJ whole genome shotgun (WGS) entry which is preliminary data.</text>
</comment>
<dbReference type="Gene3D" id="3.30.200.20">
    <property type="entry name" value="Phosphorylase Kinase, domain 1"/>
    <property type="match status" value="1"/>
</dbReference>
<dbReference type="GO" id="GO:0030332">
    <property type="term" value="F:cyclin binding"/>
    <property type="evidence" value="ECO:0007669"/>
    <property type="project" value="TreeGrafter"/>
</dbReference>
<dbReference type="GO" id="GO:0005634">
    <property type="term" value="C:nucleus"/>
    <property type="evidence" value="ECO:0007669"/>
    <property type="project" value="TreeGrafter"/>
</dbReference>
<evidence type="ECO:0000256" key="1">
    <source>
        <dbReference type="ARBA" id="ARBA00012425"/>
    </source>
</evidence>
<dbReference type="Pfam" id="PF00069">
    <property type="entry name" value="Pkinase"/>
    <property type="match status" value="1"/>
</dbReference>
<dbReference type="SMART" id="SM00220">
    <property type="entry name" value="S_TKc"/>
    <property type="match status" value="1"/>
</dbReference>
<keyword evidence="8" id="KW-0418">Kinase</keyword>
<protein>
    <recommendedName>
        <fullName evidence="1">cyclin-dependent kinase</fullName>
        <ecNumber evidence="1">2.7.11.22</ecNumber>
    </recommendedName>
</protein>
<dbReference type="GO" id="GO:0007165">
    <property type="term" value="P:signal transduction"/>
    <property type="evidence" value="ECO:0007669"/>
    <property type="project" value="TreeGrafter"/>
</dbReference>
<dbReference type="Proteomes" id="UP001301769">
    <property type="component" value="Unassembled WGS sequence"/>
</dbReference>
<comment type="catalytic activity">
    <reaction evidence="5">
        <text>L-seryl-[protein] + ATP = O-phospho-L-seryl-[protein] + ADP + H(+)</text>
        <dbReference type="Rhea" id="RHEA:17989"/>
        <dbReference type="Rhea" id="RHEA-COMP:9863"/>
        <dbReference type="Rhea" id="RHEA-COMP:11604"/>
        <dbReference type="ChEBI" id="CHEBI:15378"/>
        <dbReference type="ChEBI" id="CHEBI:29999"/>
        <dbReference type="ChEBI" id="CHEBI:30616"/>
        <dbReference type="ChEBI" id="CHEBI:83421"/>
        <dbReference type="ChEBI" id="CHEBI:456216"/>
        <dbReference type="EC" id="2.7.11.22"/>
    </reaction>
</comment>
<dbReference type="GO" id="GO:0010389">
    <property type="term" value="P:regulation of G2/M transition of mitotic cell cycle"/>
    <property type="evidence" value="ECO:0007669"/>
    <property type="project" value="TreeGrafter"/>
</dbReference>
<dbReference type="PANTHER" id="PTHR24056">
    <property type="entry name" value="CELL DIVISION PROTEIN KINASE"/>
    <property type="match status" value="1"/>
</dbReference>
<evidence type="ECO:0000259" key="7">
    <source>
        <dbReference type="PROSITE" id="PS50011"/>
    </source>
</evidence>
<dbReference type="GO" id="GO:0005524">
    <property type="term" value="F:ATP binding"/>
    <property type="evidence" value="ECO:0007669"/>
    <property type="project" value="UniProtKB-KW"/>
</dbReference>
<evidence type="ECO:0000313" key="9">
    <source>
        <dbReference type="Proteomes" id="UP001301769"/>
    </source>
</evidence>
<dbReference type="SUPFAM" id="SSF56112">
    <property type="entry name" value="Protein kinase-like (PK-like)"/>
    <property type="match status" value="1"/>
</dbReference>
<feature type="region of interest" description="Disordered" evidence="6">
    <location>
        <begin position="64"/>
        <end position="97"/>
    </location>
</feature>
<keyword evidence="8" id="KW-0808">Transferase</keyword>
<evidence type="ECO:0000256" key="4">
    <source>
        <dbReference type="ARBA" id="ARBA00047811"/>
    </source>
</evidence>
<dbReference type="InterPro" id="IPR011009">
    <property type="entry name" value="Kinase-like_dom_sf"/>
</dbReference>
<dbReference type="GO" id="GO:0004693">
    <property type="term" value="F:cyclin-dependent protein serine/threonine kinase activity"/>
    <property type="evidence" value="ECO:0007669"/>
    <property type="project" value="UniProtKB-EC"/>
</dbReference>
<dbReference type="Gene3D" id="1.10.510.10">
    <property type="entry name" value="Transferase(Phosphotransferase) domain 1"/>
    <property type="match status" value="1"/>
</dbReference>
<evidence type="ECO:0000313" key="8">
    <source>
        <dbReference type="EMBL" id="KAK4213495.1"/>
    </source>
</evidence>
<dbReference type="PROSITE" id="PS50011">
    <property type="entry name" value="PROTEIN_KINASE_DOM"/>
    <property type="match status" value="1"/>
</dbReference>
<name>A0AAN6Y7T0_9PEZI</name>
<dbReference type="EMBL" id="MU858108">
    <property type="protein sequence ID" value="KAK4213495.1"/>
    <property type="molecule type" value="Genomic_DNA"/>
</dbReference>